<accession>L1LVA9</accession>
<dbReference type="EMBL" id="AMWJ02000004">
    <property type="protein sequence ID" value="NNJ18754.1"/>
    <property type="molecule type" value="Genomic_DNA"/>
</dbReference>
<protein>
    <submittedName>
        <fullName evidence="2">Uncharacterized protein</fullName>
    </submittedName>
</protein>
<dbReference type="Pfam" id="PF20249">
    <property type="entry name" value="VasX_N"/>
    <property type="match status" value="1"/>
</dbReference>
<keyword evidence="3" id="KW-1185">Reference proteome</keyword>
<feature type="region of interest" description="Disordered" evidence="1">
    <location>
        <begin position="333"/>
        <end position="356"/>
    </location>
</feature>
<gene>
    <name evidence="2" type="ORF">CSV86_028055</name>
</gene>
<dbReference type="Proteomes" id="UP000010448">
    <property type="component" value="Unassembled WGS sequence"/>
</dbReference>
<dbReference type="eggNOG" id="COG2268">
    <property type="taxonomic scope" value="Bacteria"/>
</dbReference>
<dbReference type="RefSeq" id="WP_009404061.1">
    <property type="nucleotide sequence ID" value="NZ_AMWJ02000004.1"/>
</dbReference>
<sequence>MNFDTNFNFALNLDAAVEQAEPVPLERCQTCQRWGLPILPLRAAYAPEPWQTQARPVSHGSDVKAVRMILGQPRILRRGFLYVLLDRKYWQAYQITPEGVLRQFPAFQVPRQEPVPLSRICFQQDHDIPASFININFHRYSTAWLAIANDPWPEAVLHAYQSGGVVDGMNLDERFYKLDLKTACEDPASVGIAMTETDLQMHQVLEYAQPMADDFHSVHGFYPRNHRLRALAAHVGTVTQQYKLPNGVLALVLPDPIGVVQELNAQRLERYRAMLEWRAEPQRNFEFYTSQALLGIRQLKAKRAQALAIKEAEAAVENRREYNARPQSYRAPLPALDLEKEKQRRTLEEQADAGERLDDRYDEEARGAFEASYQKTLEVWQKIVDEVAEPYASHYQGAAFQLAALNDYSVTSMRSVEAYTLMNRTCLDGGTTDKVEEGRLGPTQRLWKKLLDDHNSHFYQALLAQDKRLLELLGDDLNGDERTRVYHTIKTIISSSEGKELMVAPVQAAIGGLLAAAATASNALGSELADHTKALVGHLHREALLRFSGIQVTQLTIALKVGEYLTLLNEVLHEGTERLIGQLDQQFRKPAERKVRAMLLSNHFAPALASSYATLIEIKVWTLESAEALHARLQHLQAGVGDGIGDALRHVRIDATALAGGLKDLAYHLSVNADAARMLARESIQGMRNVASAGRPGAANTSLGLVSLYFQQDALLRSYQNMQKALSDRHPEALAAVMSASFGVMGATVESVGGAIQMLRPELTIPVAGQVQPVGLGLRVMQYGGAVVSVATAMEGMQYGFAAVRAGEVGDNAARNAYVGSAVLAGTSALAGVLGSLGTAGLLGPLGVALLLGLAAYALATWAKGNESQPLELWARHSYWGLPEKHRRWVTAQDMDIAIGALNAALLGLAADVEVIHRVQRPGDKVSGHGGSLDYRAILPRYGVEESHYEWVLRAYQLSGEGKVIAEGRAGDESRPPAVAAWTGRGCDPNGPSSVIHHDAKSGTLEISGSIAFNGFLDFHAVELEVSYWPNKSDEQGVARLILKEDKLLRRAEERVL</sequence>
<dbReference type="NCBIfam" id="NF041559">
    <property type="entry name" value="BTH_I2691_fam"/>
    <property type="match status" value="1"/>
</dbReference>
<dbReference type="InterPro" id="IPR046864">
    <property type="entry name" value="VasX_N"/>
</dbReference>
<evidence type="ECO:0000313" key="3">
    <source>
        <dbReference type="Proteomes" id="UP000010448"/>
    </source>
</evidence>
<dbReference type="OrthoDB" id="7006603at2"/>
<comment type="caution">
    <text evidence="2">The sequence shown here is derived from an EMBL/GenBank/DDBJ whole genome shotgun (WGS) entry which is preliminary data.</text>
</comment>
<proteinExistence type="predicted"/>
<evidence type="ECO:0000313" key="2">
    <source>
        <dbReference type="EMBL" id="NNJ18754.1"/>
    </source>
</evidence>
<dbReference type="AlphaFoldDB" id="L1LVA9"/>
<dbReference type="InterPro" id="IPR048126">
    <property type="entry name" value="Toxin_VasX"/>
</dbReference>
<evidence type="ECO:0000256" key="1">
    <source>
        <dbReference type="SAM" id="MobiDB-lite"/>
    </source>
</evidence>
<feature type="compositionally biased region" description="Basic and acidic residues" evidence="1">
    <location>
        <begin position="337"/>
        <end position="356"/>
    </location>
</feature>
<organism evidence="2 3">
    <name type="scientific">Pseudomonas bharatica CSV86</name>
    <dbReference type="NCBI Taxonomy" id="1005395"/>
    <lineage>
        <taxon>Bacteria</taxon>
        <taxon>Pseudomonadati</taxon>
        <taxon>Pseudomonadota</taxon>
        <taxon>Gammaproteobacteria</taxon>
        <taxon>Pseudomonadales</taxon>
        <taxon>Pseudomonadaceae</taxon>
        <taxon>Pseudomonas</taxon>
        <taxon>Pseudomonas bharatica</taxon>
    </lineage>
</organism>
<dbReference type="CDD" id="cd20707">
    <property type="entry name" value="MIX_III"/>
    <property type="match status" value="1"/>
</dbReference>
<name>L1LVA9_9PSED</name>
<reference evidence="2 3" key="1">
    <citation type="journal article" date="2013" name="Genome Announc.">
        <title>Genome Sequence of Naphthalene-Degrading Soil Bacterium Pseudomonas putida CSV86.</title>
        <authorList>
            <person name="Phale P.S."/>
            <person name="Paliwal V."/>
            <person name="Raju S.C."/>
            <person name="Modak A."/>
            <person name="Purohit H.J."/>
        </authorList>
    </citation>
    <scope>NUCLEOTIDE SEQUENCE [LARGE SCALE GENOMIC DNA]</scope>
    <source>
        <strain evidence="2 3">CSV86</strain>
    </source>
</reference>